<dbReference type="Pfam" id="PF07715">
    <property type="entry name" value="Plug"/>
    <property type="match status" value="1"/>
</dbReference>
<keyword evidence="2" id="KW-0798">TonB box</keyword>
<keyword evidence="7" id="KW-1185">Reference proteome</keyword>
<feature type="domain" description="TonB-dependent receptor-like beta-barrel" evidence="4">
    <location>
        <begin position="544"/>
        <end position="1073"/>
    </location>
</feature>
<organism evidence="6 7">
    <name type="scientific">Chitinophaga caseinilytica</name>
    <dbReference type="NCBI Taxonomy" id="2267521"/>
    <lineage>
        <taxon>Bacteria</taxon>
        <taxon>Pseudomonadati</taxon>
        <taxon>Bacteroidota</taxon>
        <taxon>Chitinophagia</taxon>
        <taxon>Chitinophagales</taxon>
        <taxon>Chitinophagaceae</taxon>
        <taxon>Chitinophaga</taxon>
    </lineage>
</organism>
<dbReference type="SUPFAM" id="SSF49464">
    <property type="entry name" value="Carboxypeptidase regulatory domain-like"/>
    <property type="match status" value="1"/>
</dbReference>
<proteinExistence type="inferred from homology"/>
<protein>
    <submittedName>
        <fullName evidence="6">TonB-dependent receptor</fullName>
    </submittedName>
</protein>
<dbReference type="SUPFAM" id="SSF56935">
    <property type="entry name" value="Porins"/>
    <property type="match status" value="1"/>
</dbReference>
<keyword evidence="1" id="KW-0812">Transmembrane</keyword>
<dbReference type="Pfam" id="PF00593">
    <property type="entry name" value="TonB_dep_Rec_b-barrel"/>
    <property type="match status" value="1"/>
</dbReference>
<dbReference type="NCBIfam" id="TIGR04056">
    <property type="entry name" value="OMP_RagA_SusC"/>
    <property type="match status" value="1"/>
</dbReference>
<feature type="chain" id="PRO_5046960868" evidence="3">
    <location>
        <begin position="34"/>
        <end position="1111"/>
    </location>
</feature>
<dbReference type="PROSITE" id="PS52016">
    <property type="entry name" value="TONB_DEPENDENT_REC_3"/>
    <property type="match status" value="1"/>
</dbReference>
<dbReference type="InterPro" id="IPR023997">
    <property type="entry name" value="TonB-dep_OMP_SusC/RagA_CS"/>
</dbReference>
<keyword evidence="1" id="KW-0998">Cell outer membrane</keyword>
<dbReference type="Gene3D" id="2.60.40.1120">
    <property type="entry name" value="Carboxypeptidase-like, regulatory domain"/>
    <property type="match status" value="1"/>
</dbReference>
<evidence type="ECO:0000259" key="5">
    <source>
        <dbReference type="Pfam" id="PF07715"/>
    </source>
</evidence>
<dbReference type="InterPro" id="IPR000531">
    <property type="entry name" value="Beta-barrel_TonB"/>
</dbReference>
<evidence type="ECO:0000259" key="4">
    <source>
        <dbReference type="Pfam" id="PF00593"/>
    </source>
</evidence>
<dbReference type="InterPro" id="IPR039426">
    <property type="entry name" value="TonB-dep_rcpt-like"/>
</dbReference>
<dbReference type="InterPro" id="IPR023996">
    <property type="entry name" value="TonB-dep_OMP_SusC/RagA"/>
</dbReference>
<evidence type="ECO:0000256" key="3">
    <source>
        <dbReference type="SAM" id="SignalP"/>
    </source>
</evidence>
<comment type="similarity">
    <text evidence="1 2">Belongs to the TonB-dependent receptor family.</text>
</comment>
<gene>
    <name evidence="6" type="ORF">WJU22_16870</name>
</gene>
<feature type="domain" description="TonB-dependent receptor plug" evidence="5">
    <location>
        <begin position="227"/>
        <end position="331"/>
    </location>
</feature>
<accession>A0ABZ2Z1Z7</accession>
<keyword evidence="1" id="KW-1134">Transmembrane beta strand</keyword>
<keyword evidence="3" id="KW-0732">Signal</keyword>
<name>A0ABZ2Z1Z7_9BACT</name>
<evidence type="ECO:0000256" key="1">
    <source>
        <dbReference type="PROSITE-ProRule" id="PRU01360"/>
    </source>
</evidence>
<keyword evidence="1" id="KW-0813">Transport</keyword>
<dbReference type="NCBIfam" id="TIGR04057">
    <property type="entry name" value="SusC_RagA_signa"/>
    <property type="match status" value="1"/>
</dbReference>
<keyword evidence="6" id="KW-0675">Receptor</keyword>
<reference evidence="6 7" key="1">
    <citation type="submission" date="2024-03" db="EMBL/GenBank/DDBJ databases">
        <title>Chitinophaga caseinilytica sp. nov., a casein hydrolysing bacterium isolated from forest soil.</title>
        <authorList>
            <person name="Lee D.S."/>
            <person name="Han D.M."/>
            <person name="Baek J.H."/>
            <person name="Choi D.G."/>
            <person name="Jeon J.H."/>
            <person name="Jeon C.O."/>
        </authorList>
    </citation>
    <scope>NUCLEOTIDE SEQUENCE [LARGE SCALE GENOMIC DNA]</scope>
    <source>
        <strain evidence="6 7">KACC 19118</strain>
    </source>
</reference>
<dbReference type="Pfam" id="PF13715">
    <property type="entry name" value="CarbopepD_reg_2"/>
    <property type="match status" value="1"/>
</dbReference>
<dbReference type="InterPro" id="IPR008969">
    <property type="entry name" value="CarboxyPept-like_regulatory"/>
</dbReference>
<evidence type="ECO:0000313" key="6">
    <source>
        <dbReference type="EMBL" id="WZN44569.1"/>
    </source>
</evidence>
<keyword evidence="1 2" id="KW-0472">Membrane</keyword>
<feature type="signal peptide" evidence="3">
    <location>
        <begin position="1"/>
        <end position="33"/>
    </location>
</feature>
<dbReference type="EMBL" id="CP150096">
    <property type="protein sequence ID" value="WZN44569.1"/>
    <property type="molecule type" value="Genomic_DNA"/>
</dbReference>
<dbReference type="InterPro" id="IPR037066">
    <property type="entry name" value="Plug_dom_sf"/>
</dbReference>
<dbReference type="Proteomes" id="UP001449657">
    <property type="component" value="Chromosome"/>
</dbReference>
<evidence type="ECO:0000313" key="7">
    <source>
        <dbReference type="Proteomes" id="UP001449657"/>
    </source>
</evidence>
<dbReference type="InterPro" id="IPR012910">
    <property type="entry name" value="Plug_dom"/>
</dbReference>
<evidence type="ECO:0000256" key="2">
    <source>
        <dbReference type="RuleBase" id="RU003357"/>
    </source>
</evidence>
<dbReference type="RefSeq" id="WP_341839349.1">
    <property type="nucleotide sequence ID" value="NZ_CP149792.1"/>
</dbReference>
<sequence>MQHAPRCYALKTARKLLLAALFLITLLPLAARADAQELDTKKIYISLPYDRLPLERVFAEIEKRADIRFLYDAAACNAGQSVKLQVKNESLFNLLNYLKETTGLEFRQSDRYFSVRPTKMPLPKSMQSEIAAPQNNVISGKVTDADGTPLIGVSVQLKGTSTGVVTDAQGNYSLSAPANSVLIFSYVGYEKQEITLEGETTVNVLMKTNSGGLEEVVVVGYTKQKKISIVGSLVTVTGDELKQSPASNLSNALAGRLPGLIAMQNSGAPGADHSRILIRGYSTSGDNSPLILIDGVERTMNNIDVQEIESITVLKDASATAQYGIRGANGVVVVTTRRGKAGPPKVDFSANYAVNQATQLPKFLDSYNHATLYNEALANDGRAPQYSEEALQKYKDGSDPLKYPNTDWVNLLFRETSPTQRYNLSINGGNDKVKYFVSAAYLNQQGILRKYENPDYDTRDVFRRWNFRSNIDIALSKDFNIAVDLAGVITSKHAPTAGVEGDMLRQVYWYQPTYLALLPDGKIAQPGAHTQNPIGDLSRTGYTETFDGTAQGTIRAIRKLDFITQGLSTGLNYSFDRAFNYRMNRTQGYGMYVWDEATQSSKLSLGNDSNLEPITEASSSPNYALNFEYYINYARQFQKHNVTGMVLYNQRKRVIQGAQYGKPFFVQGVMARMSYNYNNKYFVDVNGRYDGSENFPQGSRFGFFPSVAAGWVMTSEPFMKDVSWLNYLKLRGSYGVVGNDQIGGRRFLWQSIYQAGSGYSFGQNGEVWFNGLSEGSAGTRGVTWEKHKILNGGLEARFFHDKLGINLDVFSKNVTDILITPGTIVATYGGPLPAINMGETKSHGFELELIHQNEVNKNWGYHVKGNINFTKSKVVYADEPPRLYPWLMRTGHPINQYFGYKSLGFFQNQEDIAKSADQLGQVIPGDIKYADLNGDGVIDANDQTSVAGTDIPTHTLGASFGVHYKQFDFSVLFQGAFGAYTLLEGFAAYEFFSNGKVTEKHLGRWTPETAATATYPALHATLNTNNTVVSDFWMKRTDYVRLKNFEIGYSLPKYLVNRLKLQGIRFYVNGQNLWTYMKDMKDFQFDPEAPSGNGTFYPQQKIYNFGATVSF</sequence>
<dbReference type="Gene3D" id="2.170.130.10">
    <property type="entry name" value="TonB-dependent receptor, plug domain"/>
    <property type="match status" value="1"/>
</dbReference>
<comment type="subcellular location">
    <subcellularLocation>
        <location evidence="1">Cell outer membrane</location>
        <topology evidence="1">Multi-pass membrane protein</topology>
    </subcellularLocation>
</comment>